<keyword evidence="2" id="KW-1133">Transmembrane helix</keyword>
<dbReference type="EMBL" id="JAKWBI020001011">
    <property type="protein sequence ID" value="KAJ2891708.1"/>
    <property type="molecule type" value="Genomic_DNA"/>
</dbReference>
<reference evidence="5" key="1">
    <citation type="submission" date="2022-07" db="EMBL/GenBank/DDBJ databases">
        <title>Draft genome sequence of Zalerion maritima ATCC 34329, a (micro)plastics degrading marine fungus.</title>
        <authorList>
            <person name="Paco A."/>
            <person name="Goncalves M.F.M."/>
            <person name="Rocha-Santos T.A.P."/>
            <person name="Alves A."/>
        </authorList>
    </citation>
    <scope>NUCLEOTIDE SEQUENCE</scope>
    <source>
        <strain evidence="5">ATCC 34329</strain>
    </source>
</reference>
<proteinExistence type="predicted"/>
<evidence type="ECO:0000313" key="6">
    <source>
        <dbReference type="Proteomes" id="UP001201980"/>
    </source>
</evidence>
<sequence>MKPSNSILFLLSIVSAASALAAPGSHSEEIKDLYKRKGGGGGGGRGGGSGGSRGGSSGSSSSGSSKGSGSTSSGSSSSNSGSSGGSKSGSSSSSSSGKGLGSSTSNTGGRTTTGSGVTPRFGGGKYYGGGATVPYRSGKKSPAGILPLAIIGGGLLFWSAAWYAGSYMYAFDNRYTFYNETADPERNETLPVYCICQPYSECGCNGTSDYVWLDDIIGNGDQALLNDTLVFVGEVNGTKGIYVNGTLPNGTTAAGGDVDPNAAFRLTGMISYVGFWPVALAAGAAVLL</sequence>
<dbReference type="AlphaFoldDB" id="A0AAD5WLR6"/>
<dbReference type="PANTHER" id="PTHR42091:SF1">
    <property type="entry name" value="CONSERVED GLYCINE-RICH PROTEIN (AFU_ORTHOLOGUE AFUA_7G02440)"/>
    <property type="match status" value="1"/>
</dbReference>
<dbReference type="Proteomes" id="UP001201980">
    <property type="component" value="Unassembled WGS sequence"/>
</dbReference>
<dbReference type="InterPro" id="IPR056634">
    <property type="entry name" value="DUF7732"/>
</dbReference>
<name>A0AAD5WLR6_9PEZI</name>
<organism evidence="5 6">
    <name type="scientific">Zalerion maritima</name>
    <dbReference type="NCBI Taxonomy" id="339359"/>
    <lineage>
        <taxon>Eukaryota</taxon>
        <taxon>Fungi</taxon>
        <taxon>Dikarya</taxon>
        <taxon>Ascomycota</taxon>
        <taxon>Pezizomycotina</taxon>
        <taxon>Sordariomycetes</taxon>
        <taxon>Lulworthiomycetidae</taxon>
        <taxon>Lulworthiales</taxon>
        <taxon>Lulworthiaceae</taxon>
        <taxon>Zalerion</taxon>
    </lineage>
</organism>
<feature type="signal peptide" evidence="3">
    <location>
        <begin position="1"/>
        <end position="21"/>
    </location>
</feature>
<evidence type="ECO:0000259" key="4">
    <source>
        <dbReference type="Pfam" id="PF24866"/>
    </source>
</evidence>
<accession>A0AAD5WLR6</accession>
<feature type="compositionally biased region" description="Low complexity" evidence="1">
    <location>
        <begin position="88"/>
        <end position="116"/>
    </location>
</feature>
<dbReference type="PANTHER" id="PTHR42091">
    <property type="entry name" value="CONSERVED GLYCINE-RICH PROTEIN (AFU_ORTHOLOGUE AFUA_7G02440)"/>
    <property type="match status" value="1"/>
</dbReference>
<feature type="compositionally biased region" description="Low complexity" evidence="1">
    <location>
        <begin position="58"/>
        <end position="81"/>
    </location>
</feature>
<feature type="transmembrane region" description="Helical" evidence="2">
    <location>
        <begin position="144"/>
        <end position="164"/>
    </location>
</feature>
<gene>
    <name evidence="5" type="ORF">MKZ38_000058</name>
</gene>
<dbReference type="Pfam" id="PF24866">
    <property type="entry name" value="DUF7732"/>
    <property type="match status" value="1"/>
</dbReference>
<keyword evidence="6" id="KW-1185">Reference proteome</keyword>
<feature type="compositionally biased region" description="Basic and acidic residues" evidence="1">
    <location>
        <begin position="26"/>
        <end position="35"/>
    </location>
</feature>
<comment type="caution">
    <text evidence="5">The sequence shown here is derived from an EMBL/GenBank/DDBJ whole genome shotgun (WGS) entry which is preliminary data.</text>
</comment>
<evidence type="ECO:0000256" key="1">
    <source>
        <dbReference type="SAM" id="MobiDB-lite"/>
    </source>
</evidence>
<feature type="domain" description="DUF7732" evidence="4">
    <location>
        <begin position="126"/>
        <end position="251"/>
    </location>
</feature>
<keyword evidence="2" id="KW-0472">Membrane</keyword>
<evidence type="ECO:0000313" key="5">
    <source>
        <dbReference type="EMBL" id="KAJ2891708.1"/>
    </source>
</evidence>
<keyword evidence="3" id="KW-0732">Signal</keyword>
<keyword evidence="2" id="KW-0812">Transmembrane</keyword>
<evidence type="ECO:0000256" key="3">
    <source>
        <dbReference type="SAM" id="SignalP"/>
    </source>
</evidence>
<feature type="region of interest" description="Disordered" evidence="1">
    <location>
        <begin position="21"/>
        <end position="121"/>
    </location>
</feature>
<evidence type="ECO:0000256" key="2">
    <source>
        <dbReference type="SAM" id="Phobius"/>
    </source>
</evidence>
<protein>
    <recommendedName>
        <fullName evidence="4">DUF7732 domain-containing protein</fullName>
    </recommendedName>
</protein>
<feature type="compositionally biased region" description="Gly residues" evidence="1">
    <location>
        <begin position="39"/>
        <end position="57"/>
    </location>
</feature>
<feature type="transmembrane region" description="Helical" evidence="2">
    <location>
        <begin position="269"/>
        <end position="287"/>
    </location>
</feature>
<feature type="chain" id="PRO_5042012038" description="DUF7732 domain-containing protein" evidence="3">
    <location>
        <begin position="22"/>
        <end position="288"/>
    </location>
</feature>